<keyword evidence="2" id="KW-0812">Transmembrane</keyword>
<dbReference type="SUPFAM" id="SSF53474">
    <property type="entry name" value="alpha/beta-Hydrolases"/>
    <property type="match status" value="1"/>
</dbReference>
<organism evidence="4">
    <name type="scientific">Phaeodactylum tricornutum</name>
    <name type="common">Diatom</name>
    <dbReference type="NCBI Taxonomy" id="2850"/>
    <lineage>
        <taxon>Eukaryota</taxon>
        <taxon>Sar</taxon>
        <taxon>Stramenopiles</taxon>
        <taxon>Ochrophyta</taxon>
        <taxon>Bacillariophyta</taxon>
        <taxon>Bacillariophyceae</taxon>
        <taxon>Bacillariophycidae</taxon>
        <taxon>Naviculales</taxon>
        <taxon>Phaeodactylaceae</taxon>
        <taxon>Phaeodactylum</taxon>
    </lineage>
</organism>
<proteinExistence type="predicted"/>
<feature type="region of interest" description="Disordered" evidence="1">
    <location>
        <begin position="88"/>
        <end position="118"/>
    </location>
</feature>
<sequence>MGLSQETTFLAWWIWCSAFLPVSFVVAWVPRRPTTLSRNSCRRRPRKIPSASWHSNNVALRFPIELKSIQRSRDLAVSTALSLFAFKNGPDGDDTNQEQSNPGQGTQEIDDDENEKDKPSWIRAIRQWPLRESNTVSGSGVDQWLLGGPLQDHEADWLEEIVGGGGVTDEDNSTLPSASVLKSVSSSRISSSSTSFLRPLVSLLNMEALLFDYDEAQTDNFAGDSAGNESTGRTLVASDSLPGSSSTNASQIFASILPLSATLSANTTASLARGIATDWTVLEELGRLDQWADSIRRGISTADPKTFSKSAEAVLKQATTRIESLVADASAVISPATLQALINRARQAVPPSNINLLVGSENNVTSSGEMPKQVDLIEAAKRLALDRGLDVAEAAERARETTAYAVSLVTVADGVIRKGYVDGDFIAQRQRELQNKSDAVMLDDGVADGSQALFADYPSAEELNTYGPSLAQAAEMGALSGAIYEETIPRTHALNHAIVAQGRTKDVFWMVTDKLLVNASAFNDRNVALTKDPMLVRTLTIRGFDASDEGVDRERLINGICAAAPERLKSQPDVLIHSGLMSIARAIYKDVKQYIDWCAPTHKIILNGHSIGGSLSLLMLLLMTDDMGPEYVRNKILRVFTFGNPAVVCLRKPRRKTSEADETCDILKAFELPTNIVHGFAQPWDPVVRLFTQYDPLYPLAGGLGDDGVTPWANGPPRTLRTITKKIFEAWDGWPRFRETFRGQANQNYTSVGIQHILLPEPTRFLADRFVAVNIPVPPIETVLKISSRELLPALCNVFPLSTFEISFVPQAIRSFVHHFYPAYDMPLVAYVRRKAKGNGSLGPNNNGSGKSPSPPKAKKVSKKTATQFKEPALTNSAIAPSEDNRSILTGDEGPSWNLAAQWLQGKEGQIETKGNT</sequence>
<dbReference type="Pfam" id="PF01764">
    <property type="entry name" value="Lipase_3"/>
    <property type="match status" value="1"/>
</dbReference>
<keyword evidence="2" id="KW-0472">Membrane</keyword>
<accession>A0A8J9SRE9</accession>
<feature type="domain" description="Fungal lipase-type" evidence="3">
    <location>
        <begin position="570"/>
        <end position="648"/>
    </location>
</feature>
<dbReference type="InterPro" id="IPR029058">
    <property type="entry name" value="AB_hydrolase_fold"/>
</dbReference>
<evidence type="ECO:0000313" key="4">
    <source>
        <dbReference type="EMBL" id="CAG9279762.1"/>
    </source>
</evidence>
<protein>
    <recommendedName>
        <fullName evidence="3">Fungal lipase-type domain-containing protein</fullName>
    </recommendedName>
</protein>
<dbReference type="Proteomes" id="UP000836788">
    <property type="component" value="Chromosome 12"/>
</dbReference>
<dbReference type="AlphaFoldDB" id="A0A8J9SRE9"/>
<reference evidence="4" key="1">
    <citation type="submission" date="2022-02" db="EMBL/GenBank/DDBJ databases">
        <authorList>
            <person name="Giguere J D."/>
        </authorList>
    </citation>
    <scope>NUCLEOTIDE SEQUENCE</scope>
    <source>
        <strain evidence="4">CCAP 1055/1</strain>
    </source>
</reference>
<evidence type="ECO:0000256" key="1">
    <source>
        <dbReference type="SAM" id="MobiDB-lite"/>
    </source>
</evidence>
<dbReference type="Gene3D" id="3.40.50.1820">
    <property type="entry name" value="alpha/beta hydrolase"/>
    <property type="match status" value="1"/>
</dbReference>
<evidence type="ECO:0000259" key="3">
    <source>
        <dbReference type="Pfam" id="PF01764"/>
    </source>
</evidence>
<feature type="compositionally biased region" description="Low complexity" evidence="1">
    <location>
        <begin position="839"/>
        <end position="852"/>
    </location>
</feature>
<dbReference type="GO" id="GO:0006629">
    <property type="term" value="P:lipid metabolic process"/>
    <property type="evidence" value="ECO:0007669"/>
    <property type="project" value="InterPro"/>
</dbReference>
<name>A0A8J9SRE9_PHATR</name>
<feature type="compositionally biased region" description="Polar residues" evidence="1">
    <location>
        <begin position="97"/>
        <end position="107"/>
    </location>
</feature>
<evidence type="ECO:0000256" key="2">
    <source>
        <dbReference type="SAM" id="Phobius"/>
    </source>
</evidence>
<dbReference type="InterPro" id="IPR002921">
    <property type="entry name" value="Fungal_lipase-type"/>
</dbReference>
<feature type="transmembrane region" description="Helical" evidence="2">
    <location>
        <begin position="12"/>
        <end position="29"/>
    </location>
</feature>
<feature type="region of interest" description="Disordered" evidence="1">
    <location>
        <begin position="839"/>
        <end position="894"/>
    </location>
</feature>
<dbReference type="EMBL" id="OU594953">
    <property type="protein sequence ID" value="CAG9279762.1"/>
    <property type="molecule type" value="Genomic_DNA"/>
</dbReference>
<gene>
    <name evidence="4" type="ORF">PTTT1_LOCUS11121</name>
</gene>
<keyword evidence="2" id="KW-1133">Transmembrane helix</keyword>